<feature type="transmembrane region" description="Helical" evidence="6">
    <location>
        <begin position="21"/>
        <end position="42"/>
    </location>
</feature>
<keyword evidence="2" id="KW-0813">Transport</keyword>
<dbReference type="InterPro" id="IPR020846">
    <property type="entry name" value="MFS_dom"/>
</dbReference>
<dbReference type="Pfam" id="PF07690">
    <property type="entry name" value="MFS_1"/>
    <property type="match status" value="1"/>
</dbReference>
<feature type="transmembrane region" description="Helical" evidence="6">
    <location>
        <begin position="375"/>
        <end position="394"/>
    </location>
</feature>
<dbReference type="PANTHER" id="PTHR23531:SF1">
    <property type="entry name" value="QUINOLENE RESISTANCE PROTEIN NORA"/>
    <property type="match status" value="1"/>
</dbReference>
<evidence type="ECO:0000313" key="9">
    <source>
        <dbReference type="Proteomes" id="UP001198182"/>
    </source>
</evidence>
<dbReference type="AlphaFoldDB" id="A0AAE3E7Y8"/>
<organism evidence="8 9">
    <name type="scientific">Hominifimenecus microfluidus</name>
    <dbReference type="NCBI Taxonomy" id="2885348"/>
    <lineage>
        <taxon>Bacteria</taxon>
        <taxon>Bacillati</taxon>
        <taxon>Bacillota</taxon>
        <taxon>Clostridia</taxon>
        <taxon>Lachnospirales</taxon>
        <taxon>Lachnospiraceae</taxon>
        <taxon>Hominifimenecus</taxon>
    </lineage>
</organism>
<evidence type="ECO:0000256" key="5">
    <source>
        <dbReference type="ARBA" id="ARBA00023136"/>
    </source>
</evidence>
<evidence type="ECO:0000313" key="8">
    <source>
        <dbReference type="EMBL" id="MCC2230196.1"/>
    </source>
</evidence>
<feature type="transmembrane region" description="Helical" evidence="6">
    <location>
        <begin position="86"/>
        <end position="104"/>
    </location>
</feature>
<evidence type="ECO:0000259" key="7">
    <source>
        <dbReference type="PROSITE" id="PS50850"/>
    </source>
</evidence>
<dbReference type="PANTHER" id="PTHR23531">
    <property type="entry name" value="QUINOLENE RESISTANCE PROTEIN NORA"/>
    <property type="match status" value="1"/>
</dbReference>
<dbReference type="PROSITE" id="PS50850">
    <property type="entry name" value="MFS"/>
    <property type="match status" value="1"/>
</dbReference>
<feature type="domain" description="Major facilitator superfamily (MFS) profile" evidence="7">
    <location>
        <begin position="20"/>
        <end position="397"/>
    </location>
</feature>
<dbReference type="Proteomes" id="UP001198182">
    <property type="component" value="Unassembled WGS sequence"/>
</dbReference>
<dbReference type="InterPro" id="IPR011701">
    <property type="entry name" value="MFS"/>
</dbReference>
<evidence type="ECO:0000256" key="6">
    <source>
        <dbReference type="SAM" id="Phobius"/>
    </source>
</evidence>
<evidence type="ECO:0000256" key="2">
    <source>
        <dbReference type="ARBA" id="ARBA00022448"/>
    </source>
</evidence>
<feature type="transmembrane region" description="Helical" evidence="6">
    <location>
        <begin position="173"/>
        <end position="195"/>
    </location>
</feature>
<evidence type="ECO:0000256" key="3">
    <source>
        <dbReference type="ARBA" id="ARBA00022692"/>
    </source>
</evidence>
<feature type="transmembrane region" description="Helical" evidence="6">
    <location>
        <begin position="309"/>
        <end position="328"/>
    </location>
</feature>
<dbReference type="EMBL" id="JAJEQR010000009">
    <property type="protein sequence ID" value="MCC2230196.1"/>
    <property type="molecule type" value="Genomic_DNA"/>
</dbReference>
<dbReference type="Gene3D" id="1.20.1250.20">
    <property type="entry name" value="MFS general substrate transporter like domains"/>
    <property type="match status" value="2"/>
</dbReference>
<dbReference type="SUPFAM" id="SSF103473">
    <property type="entry name" value="MFS general substrate transporter"/>
    <property type="match status" value="1"/>
</dbReference>
<dbReference type="InterPro" id="IPR036259">
    <property type="entry name" value="MFS_trans_sf"/>
</dbReference>
<evidence type="ECO:0000256" key="1">
    <source>
        <dbReference type="ARBA" id="ARBA00004651"/>
    </source>
</evidence>
<keyword evidence="4 6" id="KW-1133">Transmembrane helix</keyword>
<feature type="transmembrane region" description="Helical" evidence="6">
    <location>
        <begin position="285"/>
        <end position="303"/>
    </location>
</feature>
<comment type="caution">
    <text evidence="8">The sequence shown here is derived from an EMBL/GenBank/DDBJ whole genome shotgun (WGS) entry which is preliminary data.</text>
</comment>
<feature type="transmembrane region" description="Helical" evidence="6">
    <location>
        <begin position="54"/>
        <end position="74"/>
    </location>
</feature>
<proteinExistence type="predicted"/>
<feature type="transmembrane region" description="Helical" evidence="6">
    <location>
        <begin position="116"/>
        <end position="133"/>
    </location>
</feature>
<dbReference type="GO" id="GO:0005886">
    <property type="term" value="C:plasma membrane"/>
    <property type="evidence" value="ECO:0007669"/>
    <property type="project" value="UniProtKB-SubCell"/>
</dbReference>
<keyword evidence="9" id="KW-1185">Reference proteome</keyword>
<protein>
    <submittedName>
        <fullName evidence="8">MFS transporter</fullName>
    </submittedName>
</protein>
<accession>A0AAE3E7Y8</accession>
<name>A0AAE3E7Y8_9FIRM</name>
<dbReference type="RefSeq" id="WP_308452905.1">
    <property type="nucleotide sequence ID" value="NZ_JAJEQR010000009.1"/>
</dbReference>
<sequence>MSEKANTTKKNKFFEIANKNFIMLFIAYTVICVAHSMTQATASAGWKTMGMDMSVIGIISGIQGWAAFIIRPFSAPIVDRGNKKKIYLFAVGLFTVAIFMYAQSMVNTAWAAPTKLIHGIAWTFISTVTAVTLSEYVPREDYGTALGFFMVSQMIASAISQPIAFALAGKFGYHTMFLIFTVVAAVGTALVLLTSPTKTPERKGGSMFSGIKLNNLFAKEAIMPMLINVAYQGTRSGITVFMAAFALEELGLENIGLFATFASFTGWVARPFLGSLLDKKGPKATLITAGISFSAGLLCLAMAQNLAMFCIAGILIGFGQNGISPVLMAISMRTVPEERKAAGNSTNYLGMDIGSAVAATAGGFMVSAFGYRLGFAAFIVPVMLATVVAAWYLGRLDKKEKAK</sequence>
<feature type="transmembrane region" description="Helical" evidence="6">
    <location>
        <begin position="145"/>
        <end position="167"/>
    </location>
</feature>
<gene>
    <name evidence="8" type="ORF">LKD81_04160</name>
</gene>
<dbReference type="GO" id="GO:0022857">
    <property type="term" value="F:transmembrane transporter activity"/>
    <property type="evidence" value="ECO:0007669"/>
    <property type="project" value="InterPro"/>
</dbReference>
<keyword evidence="3 6" id="KW-0812">Transmembrane</keyword>
<evidence type="ECO:0000256" key="4">
    <source>
        <dbReference type="ARBA" id="ARBA00022989"/>
    </source>
</evidence>
<dbReference type="InterPro" id="IPR052714">
    <property type="entry name" value="MFS_Exporter"/>
</dbReference>
<feature type="transmembrane region" description="Helical" evidence="6">
    <location>
        <begin position="254"/>
        <end position="273"/>
    </location>
</feature>
<reference evidence="8" key="1">
    <citation type="submission" date="2021-10" db="EMBL/GenBank/DDBJ databases">
        <title>Anaerobic single-cell dispensing facilitates the cultivation of human gut bacteria.</title>
        <authorList>
            <person name="Afrizal A."/>
        </authorList>
    </citation>
    <scope>NUCLEOTIDE SEQUENCE</scope>
    <source>
        <strain evidence="8">CLA-AA-H215</strain>
    </source>
</reference>
<comment type="subcellular location">
    <subcellularLocation>
        <location evidence="1">Cell membrane</location>
        <topology evidence="1">Multi-pass membrane protein</topology>
    </subcellularLocation>
</comment>
<keyword evidence="5 6" id="KW-0472">Membrane</keyword>